<evidence type="ECO:0000256" key="5">
    <source>
        <dbReference type="ARBA" id="ARBA00022989"/>
    </source>
</evidence>
<keyword evidence="4" id="KW-0812">Transmembrane</keyword>
<evidence type="ECO:0000256" key="4">
    <source>
        <dbReference type="ARBA" id="ARBA00022692"/>
    </source>
</evidence>
<dbReference type="Pfam" id="PF05423">
    <property type="entry name" value="Mycobact_memb"/>
    <property type="match status" value="1"/>
</dbReference>
<accession>A0A1X2ALH7</accession>
<dbReference type="GO" id="GO:0005886">
    <property type="term" value="C:plasma membrane"/>
    <property type="evidence" value="ECO:0007669"/>
    <property type="project" value="UniProtKB-SubCell"/>
</dbReference>
<organism evidence="7 8">
    <name type="scientific">Mycobacterium paraense</name>
    <dbReference type="NCBI Taxonomy" id="767916"/>
    <lineage>
        <taxon>Bacteria</taxon>
        <taxon>Bacillati</taxon>
        <taxon>Actinomycetota</taxon>
        <taxon>Actinomycetes</taxon>
        <taxon>Mycobacteriales</taxon>
        <taxon>Mycobacteriaceae</taxon>
        <taxon>Mycobacterium</taxon>
        <taxon>Mycobacterium simiae complex</taxon>
    </lineage>
</organism>
<comment type="caution">
    <text evidence="7">The sequence shown here is derived from an EMBL/GenBank/DDBJ whole genome shotgun (WGS) entry which is preliminary data.</text>
</comment>
<evidence type="ECO:0000256" key="1">
    <source>
        <dbReference type="ARBA" id="ARBA00004236"/>
    </source>
</evidence>
<sequence length="151" mass="16109">MDPSESRARMTVVKRMWIPLVVLVLVALTGFAVYRLHGVFGARGAVSAVGARADDIKPFNPKRVTMEVFGPAGSVADINYLDVDAVPQRVDGTRLPWTYDVATTAPAVSVNVVAQGDDDDIGCRITVNGALKAERTVAGIHPQTFCLVKSA</sequence>
<evidence type="ECO:0008006" key="9">
    <source>
        <dbReference type="Google" id="ProtNLM"/>
    </source>
</evidence>
<comment type="similarity">
    <text evidence="2">Belongs to the MmpS family.</text>
</comment>
<comment type="subcellular location">
    <subcellularLocation>
        <location evidence="1">Cell membrane</location>
    </subcellularLocation>
</comment>
<evidence type="ECO:0000313" key="8">
    <source>
        <dbReference type="Proteomes" id="UP000193285"/>
    </source>
</evidence>
<gene>
    <name evidence="7" type="ORF">AWB90_02860</name>
</gene>
<evidence type="ECO:0000313" key="7">
    <source>
        <dbReference type="EMBL" id="ORW52172.1"/>
    </source>
</evidence>
<evidence type="ECO:0000256" key="2">
    <source>
        <dbReference type="ARBA" id="ARBA00007531"/>
    </source>
</evidence>
<dbReference type="STRING" id="767916.AWB91_06555"/>
<dbReference type="Gene3D" id="2.60.40.2880">
    <property type="entry name" value="MmpS1-5, C-terminal soluble domain"/>
    <property type="match status" value="1"/>
</dbReference>
<dbReference type="EMBL" id="LQPN01000014">
    <property type="protein sequence ID" value="ORW52172.1"/>
    <property type="molecule type" value="Genomic_DNA"/>
</dbReference>
<dbReference type="AlphaFoldDB" id="A0A1X2ALH7"/>
<keyword evidence="3" id="KW-1003">Cell membrane</keyword>
<proteinExistence type="inferred from homology"/>
<evidence type="ECO:0000256" key="3">
    <source>
        <dbReference type="ARBA" id="ARBA00022475"/>
    </source>
</evidence>
<keyword evidence="6" id="KW-0472">Membrane</keyword>
<dbReference type="Proteomes" id="UP000193285">
    <property type="component" value="Unassembled WGS sequence"/>
</dbReference>
<evidence type="ECO:0000256" key="6">
    <source>
        <dbReference type="ARBA" id="ARBA00023136"/>
    </source>
</evidence>
<dbReference type="InterPro" id="IPR008693">
    <property type="entry name" value="MmpS"/>
</dbReference>
<protein>
    <recommendedName>
        <fullName evidence="9">Transport acessory protein MmpS</fullName>
    </recommendedName>
</protein>
<keyword evidence="5" id="KW-1133">Transmembrane helix</keyword>
<dbReference type="InterPro" id="IPR038468">
    <property type="entry name" value="MmpS_C"/>
</dbReference>
<name>A0A1X2ALH7_9MYCO</name>
<reference evidence="7 8" key="1">
    <citation type="journal article" date="2015" name="Emerg. Microbes Infect.">
        <title>Characterization of 17 strains belonging to the Mycobacterium simiae complex and description of Mycobacterium paraense sp. nov.</title>
        <authorList>
            <person name="Fusco da Costa A.R."/>
            <person name="Fedrizzi T."/>
            <person name="Lopes M.L."/>
            <person name="Pecorari M."/>
            <person name="Oliveira da Costa W.L."/>
            <person name="Giacobazzi E."/>
            <person name="da Costa Bahia J.R."/>
            <person name="De Sanctis V."/>
            <person name="Batista Lima K.V."/>
            <person name="Bertorelli R."/>
            <person name="Grottola A."/>
            <person name="Fabio A."/>
            <person name="Mariottini A."/>
            <person name="Ferretti P."/>
            <person name="Di Leva F."/>
            <person name="Fregni Serpini G."/>
            <person name="Tagliazucchi S."/>
            <person name="Rumpianesi F."/>
            <person name="Jousson O."/>
            <person name="Segata N."/>
            <person name="Tortoli E."/>
        </authorList>
    </citation>
    <scope>NUCLEOTIDE SEQUENCE [LARGE SCALE GENOMIC DNA]</scope>
    <source>
        <strain evidence="7 8">IEC33</strain>
    </source>
</reference>